<gene>
    <name evidence="3" type="ORF">GQ651_14280</name>
</gene>
<keyword evidence="2" id="KW-1133">Transmembrane helix</keyword>
<comment type="caution">
    <text evidence="3">The sequence shown here is derived from an EMBL/GenBank/DDBJ whole genome shotgun (WGS) entry which is preliminary data.</text>
</comment>
<dbReference type="EMBL" id="WUPT01000002">
    <property type="protein sequence ID" value="MXQ09011.1"/>
    <property type="molecule type" value="Genomic_DNA"/>
</dbReference>
<keyword evidence="2" id="KW-0812">Transmembrane</keyword>
<dbReference type="Proteomes" id="UP000480350">
    <property type="component" value="Unassembled WGS sequence"/>
</dbReference>
<keyword evidence="4" id="KW-1185">Reference proteome</keyword>
<name>A0A7C9MES5_9RHOB</name>
<feature type="region of interest" description="Disordered" evidence="1">
    <location>
        <begin position="1"/>
        <end position="29"/>
    </location>
</feature>
<sequence length="155" mass="16550">MTSANPAHANGVSKDPAMANAPTQLGQDPQFEPFLHAHLGEDRRGSSVTVLSMLARLGVDPWSEASELSRLPAAAARQRLEALMTRFHDVPTPVPDRSRIVSGLLALLPRRATTAISPRDGKSAKLALPPQGSPIYWIIAAALFVGWVAMLAQGQ</sequence>
<evidence type="ECO:0000313" key="3">
    <source>
        <dbReference type="EMBL" id="MXQ09011.1"/>
    </source>
</evidence>
<evidence type="ECO:0000256" key="1">
    <source>
        <dbReference type="SAM" id="MobiDB-lite"/>
    </source>
</evidence>
<reference evidence="3 4" key="1">
    <citation type="submission" date="2019-12" db="EMBL/GenBank/DDBJ databases">
        <authorList>
            <person name="Lee S.D."/>
        </authorList>
    </citation>
    <scope>NUCLEOTIDE SEQUENCE [LARGE SCALE GENOMIC DNA]</scope>
    <source>
        <strain evidence="3 4">GH1-50</strain>
    </source>
</reference>
<dbReference type="AlphaFoldDB" id="A0A7C9MES5"/>
<organism evidence="3 4">
    <name type="scientific">Kangsaoukella pontilimi</name>
    <dbReference type="NCBI Taxonomy" id="2691042"/>
    <lineage>
        <taxon>Bacteria</taxon>
        <taxon>Pseudomonadati</taxon>
        <taxon>Pseudomonadota</taxon>
        <taxon>Alphaproteobacteria</taxon>
        <taxon>Rhodobacterales</taxon>
        <taxon>Paracoccaceae</taxon>
        <taxon>Kangsaoukella</taxon>
    </lineage>
</organism>
<reference evidence="3 4" key="2">
    <citation type="submission" date="2020-03" db="EMBL/GenBank/DDBJ databases">
        <title>Kangsaoukella pontilimi gen. nov., sp. nov., a new member of the family Rhodobacteraceae isolated from a tidal mudflat.</title>
        <authorList>
            <person name="Kim I.S."/>
        </authorList>
    </citation>
    <scope>NUCLEOTIDE SEQUENCE [LARGE SCALE GENOMIC DNA]</scope>
    <source>
        <strain evidence="3 4">GH1-50</strain>
    </source>
</reference>
<accession>A0A7C9MES5</accession>
<proteinExistence type="predicted"/>
<keyword evidence="2" id="KW-0472">Membrane</keyword>
<feature type="transmembrane region" description="Helical" evidence="2">
    <location>
        <begin position="135"/>
        <end position="152"/>
    </location>
</feature>
<protein>
    <submittedName>
        <fullName evidence="3">Uncharacterized protein</fullName>
    </submittedName>
</protein>
<evidence type="ECO:0000313" key="4">
    <source>
        <dbReference type="Proteomes" id="UP000480350"/>
    </source>
</evidence>
<evidence type="ECO:0000256" key="2">
    <source>
        <dbReference type="SAM" id="Phobius"/>
    </source>
</evidence>